<dbReference type="KEGG" id="bliq:INP51_01680"/>
<evidence type="ECO:0000259" key="1">
    <source>
        <dbReference type="PROSITE" id="PS51186"/>
    </source>
</evidence>
<evidence type="ECO:0000313" key="2">
    <source>
        <dbReference type="EMBL" id="QOV19714.1"/>
    </source>
</evidence>
<evidence type="ECO:0000313" key="3">
    <source>
        <dbReference type="Proteomes" id="UP000593601"/>
    </source>
</evidence>
<accession>A0A7M2RIA1</accession>
<dbReference type="Proteomes" id="UP000593601">
    <property type="component" value="Chromosome"/>
</dbReference>
<dbReference type="EMBL" id="CP063304">
    <property type="protein sequence ID" value="QOV19714.1"/>
    <property type="molecule type" value="Genomic_DNA"/>
</dbReference>
<protein>
    <submittedName>
        <fullName evidence="2">N-acetyltransferase</fullName>
    </submittedName>
</protein>
<dbReference type="Pfam" id="PF00583">
    <property type="entry name" value="Acetyltransf_1"/>
    <property type="match status" value="1"/>
</dbReference>
<keyword evidence="3" id="KW-1185">Reference proteome</keyword>
<dbReference type="InterPro" id="IPR016181">
    <property type="entry name" value="Acyl_CoA_acyltransferase"/>
</dbReference>
<proteinExistence type="predicted"/>
<dbReference type="CDD" id="cd04301">
    <property type="entry name" value="NAT_SF"/>
    <property type="match status" value="1"/>
</dbReference>
<dbReference type="SUPFAM" id="SSF55729">
    <property type="entry name" value="Acyl-CoA N-acyltransferases (Nat)"/>
    <property type="match status" value="1"/>
</dbReference>
<organism evidence="2 3">
    <name type="scientific">Blautia liquoris</name>
    <dbReference type="NCBI Taxonomy" id="2779518"/>
    <lineage>
        <taxon>Bacteria</taxon>
        <taxon>Bacillati</taxon>
        <taxon>Bacillota</taxon>
        <taxon>Clostridia</taxon>
        <taxon>Lachnospirales</taxon>
        <taxon>Lachnospiraceae</taxon>
        <taxon>Blautia</taxon>
    </lineage>
</organism>
<sequence length="170" mass="19119">MIIRQEQRNDYEEIYQVVQKAFEEVEHRDGNEQDLVVALRKGVAFVPELSLVAEKNNKIVGHIMFTEIHINDITQLALAPLSVLPEYQNQGVGKALMAQGHKIATQMGYGFSVVLGSEKYYPKAGYVPAEQYGIKAPFDVPSKNFMALDLQGNSHKLNGIVDYAKEFFEV</sequence>
<gene>
    <name evidence="2" type="ORF">INP51_01680</name>
</gene>
<dbReference type="Gene3D" id="3.40.630.30">
    <property type="match status" value="1"/>
</dbReference>
<dbReference type="GO" id="GO:0016747">
    <property type="term" value="F:acyltransferase activity, transferring groups other than amino-acyl groups"/>
    <property type="evidence" value="ECO:0007669"/>
    <property type="project" value="InterPro"/>
</dbReference>
<reference evidence="2 3" key="1">
    <citation type="submission" date="2020-10" db="EMBL/GenBank/DDBJ databases">
        <title>Blautia liquoris sp.nov., isolated from the mud in a fermentation cellar used for the production of Chinese strong-flavoured liquor.</title>
        <authorList>
            <person name="Lu L."/>
        </authorList>
    </citation>
    <scope>NUCLEOTIDE SEQUENCE [LARGE SCALE GENOMIC DNA]</scope>
    <source>
        <strain evidence="2 3">LZLJ-3</strain>
    </source>
</reference>
<dbReference type="AlphaFoldDB" id="A0A7M2RIA1"/>
<keyword evidence="2" id="KW-0808">Transferase</keyword>
<dbReference type="RefSeq" id="WP_193736034.1">
    <property type="nucleotide sequence ID" value="NZ_CP063304.1"/>
</dbReference>
<name>A0A7M2RIA1_9FIRM</name>
<dbReference type="InterPro" id="IPR000182">
    <property type="entry name" value="GNAT_dom"/>
</dbReference>
<dbReference type="PROSITE" id="PS51186">
    <property type="entry name" value="GNAT"/>
    <property type="match status" value="1"/>
</dbReference>
<feature type="domain" description="N-acetyltransferase" evidence="1">
    <location>
        <begin position="1"/>
        <end position="151"/>
    </location>
</feature>